<name>X1PV72_9ZZZZ</name>
<dbReference type="Gene3D" id="1.25.40.10">
    <property type="entry name" value="Tetratricopeptide repeat domain"/>
    <property type="match status" value="1"/>
</dbReference>
<protein>
    <recommendedName>
        <fullName evidence="2">Tetratricopeptide repeat protein</fullName>
    </recommendedName>
</protein>
<accession>X1PV72</accession>
<reference evidence="1" key="1">
    <citation type="journal article" date="2014" name="Front. Microbiol.">
        <title>High frequency of phylogenetically diverse reductive dehalogenase-homologous genes in deep subseafloor sedimentary metagenomes.</title>
        <authorList>
            <person name="Kawai M."/>
            <person name="Futagami T."/>
            <person name="Toyoda A."/>
            <person name="Takaki Y."/>
            <person name="Nishi S."/>
            <person name="Hori S."/>
            <person name="Arai W."/>
            <person name="Tsubouchi T."/>
            <person name="Morono Y."/>
            <person name="Uchiyama I."/>
            <person name="Ito T."/>
            <person name="Fujiyama A."/>
            <person name="Inagaki F."/>
            <person name="Takami H."/>
        </authorList>
    </citation>
    <scope>NUCLEOTIDE SEQUENCE</scope>
    <source>
        <strain evidence="1">Expedition CK06-06</strain>
    </source>
</reference>
<dbReference type="EMBL" id="BARW01004121">
    <property type="protein sequence ID" value="GAI60122.1"/>
    <property type="molecule type" value="Genomic_DNA"/>
</dbReference>
<evidence type="ECO:0000313" key="1">
    <source>
        <dbReference type="EMBL" id="GAI60122.1"/>
    </source>
</evidence>
<comment type="caution">
    <text evidence="1">The sequence shown here is derived from an EMBL/GenBank/DDBJ whole genome shotgun (WGS) entry which is preliminary data.</text>
</comment>
<feature type="non-terminal residue" evidence="1">
    <location>
        <position position="234"/>
    </location>
</feature>
<sequence>MGKDQRLVAENQFLRAEQLFRARQFKKAGNKYHVAGNSYLKLNEFEKAKVCFINGANSFIILKRFDTSIELFRQSGEASLHDSNFIEANQIYKEAINYIPKSKNDSDRNSNFVIFSVLSYLCSFVKGSPDEGLDFIKRTKKRVDKEYFKEHSLIKLVSELTIALRDDDPKYLDKIRNNVGRYKFRDAELKLLKNVLLLTKFKLLINNTFKLDKETYTTKEIINLNLGFDTSNLL</sequence>
<gene>
    <name evidence="1" type="ORF">S12H4_09910</name>
</gene>
<organism evidence="1">
    <name type="scientific">marine sediment metagenome</name>
    <dbReference type="NCBI Taxonomy" id="412755"/>
    <lineage>
        <taxon>unclassified sequences</taxon>
        <taxon>metagenomes</taxon>
        <taxon>ecological metagenomes</taxon>
    </lineage>
</organism>
<dbReference type="SUPFAM" id="SSF48452">
    <property type="entry name" value="TPR-like"/>
    <property type="match status" value="1"/>
</dbReference>
<dbReference type="InterPro" id="IPR011990">
    <property type="entry name" value="TPR-like_helical_dom_sf"/>
</dbReference>
<dbReference type="AlphaFoldDB" id="X1PV72"/>
<evidence type="ECO:0008006" key="2">
    <source>
        <dbReference type="Google" id="ProtNLM"/>
    </source>
</evidence>
<proteinExistence type="predicted"/>